<proteinExistence type="inferred from homology"/>
<accession>A0A2N7U8U3</accession>
<keyword evidence="4 8" id="KW-0482">Metalloprotease</keyword>
<comment type="similarity">
    <text evidence="1">Belongs to the peptidase U62 family.</text>
</comment>
<dbReference type="PIRSF" id="PIRSF004919">
    <property type="entry name" value="TldD"/>
    <property type="match status" value="1"/>
</dbReference>
<dbReference type="InterPro" id="IPR045569">
    <property type="entry name" value="Metalloprtase-TldD/E_C"/>
</dbReference>
<name>A0A2N7U8U3_9GAMM</name>
<evidence type="ECO:0000259" key="5">
    <source>
        <dbReference type="Pfam" id="PF01523"/>
    </source>
</evidence>
<dbReference type="Pfam" id="PF19290">
    <property type="entry name" value="PmbA_TldD_2nd"/>
    <property type="match status" value="1"/>
</dbReference>
<dbReference type="GO" id="GO:0005829">
    <property type="term" value="C:cytosol"/>
    <property type="evidence" value="ECO:0007669"/>
    <property type="project" value="TreeGrafter"/>
</dbReference>
<dbReference type="Gene3D" id="3.30.2290.10">
    <property type="entry name" value="PmbA/TldD superfamily"/>
    <property type="match status" value="1"/>
</dbReference>
<feature type="domain" description="Metalloprotease TldD/E C-terminal" evidence="6">
    <location>
        <begin position="248"/>
        <end position="481"/>
    </location>
</feature>
<evidence type="ECO:0000313" key="8">
    <source>
        <dbReference type="EMBL" id="PMR76856.1"/>
    </source>
</evidence>
<organism evidence="8 9">
    <name type="scientific">Billgrantia endophytica</name>
    <dbReference type="NCBI Taxonomy" id="2033802"/>
    <lineage>
        <taxon>Bacteria</taxon>
        <taxon>Pseudomonadati</taxon>
        <taxon>Pseudomonadota</taxon>
        <taxon>Gammaproteobacteria</taxon>
        <taxon>Oceanospirillales</taxon>
        <taxon>Halomonadaceae</taxon>
        <taxon>Billgrantia</taxon>
    </lineage>
</organism>
<dbReference type="EMBL" id="PNRF01000010">
    <property type="protein sequence ID" value="PMR76856.1"/>
    <property type="molecule type" value="Genomic_DNA"/>
</dbReference>
<keyword evidence="9" id="KW-1185">Reference proteome</keyword>
<feature type="domain" description="Metalloprotease TldD/E central" evidence="7">
    <location>
        <begin position="131"/>
        <end position="240"/>
    </location>
</feature>
<dbReference type="InterPro" id="IPR035068">
    <property type="entry name" value="TldD/PmbA_N"/>
</dbReference>
<dbReference type="AlphaFoldDB" id="A0A2N7U8U3"/>
<sequence>MTTRPHAMLDAAAEILLRPGGLDLESLDAGLGHVLTPGVDYADLYFQRSWHESWVLEDGEVKEAGYNIDGGVGVRAMSGEKTGFAYSNQITADALAETGRTASGIVRSGTSLTGAPPVITRATVRYDAIDPLSGLSAEEKVALLKVADGVARAADPSITQVSASLTGVHEVVLVRASDGTLAADVRPLVRFNVSVIAVKNGRRERGSAGGGGRYPMARLRDDNVAERFAREAVRQALVNLEAVAAPAGQFPVVLGPGWPGILLHEAVGHGLEGDFNRKGSSAFAGRMGQRVASPGVTVVDDATLADRRGSMSVDDEGTPGQYTPLIEDGILTGYMQDKLNARLMGMAPTGNARRESFAHMPMPRMTNTYMLAGQDVPADIIKSVKRGLYAVSFGGGQVDITSGKFVFSASEAYLIEDGRITAPVKGATLIGNGPEAMGRVSMVGHDLELDTGIGVCGKEGQGVPVGVGQPTLKLDELTVGGTQS</sequence>
<evidence type="ECO:0000313" key="9">
    <source>
        <dbReference type="Proteomes" id="UP000235803"/>
    </source>
</evidence>
<evidence type="ECO:0000259" key="7">
    <source>
        <dbReference type="Pfam" id="PF19290"/>
    </source>
</evidence>
<evidence type="ECO:0000256" key="3">
    <source>
        <dbReference type="ARBA" id="ARBA00022801"/>
    </source>
</evidence>
<dbReference type="InterPro" id="IPR025502">
    <property type="entry name" value="TldD"/>
</dbReference>
<dbReference type="NCBIfam" id="NF008006">
    <property type="entry name" value="PRK10735.1"/>
    <property type="match status" value="1"/>
</dbReference>
<evidence type="ECO:0000256" key="1">
    <source>
        <dbReference type="ARBA" id="ARBA00005836"/>
    </source>
</evidence>
<keyword evidence="3" id="KW-0378">Hydrolase</keyword>
<dbReference type="InterPro" id="IPR036059">
    <property type="entry name" value="TldD/PmbA_sf"/>
</dbReference>
<comment type="caution">
    <text evidence="8">The sequence shown here is derived from an EMBL/GenBank/DDBJ whole genome shotgun (WGS) entry which is preliminary data.</text>
</comment>
<dbReference type="SUPFAM" id="SSF111283">
    <property type="entry name" value="Putative modulator of DNA gyrase, PmbA/TldD"/>
    <property type="match status" value="1"/>
</dbReference>
<dbReference type="InterPro" id="IPR002510">
    <property type="entry name" value="Metalloprtase-TldD/E_N"/>
</dbReference>
<evidence type="ECO:0000256" key="4">
    <source>
        <dbReference type="ARBA" id="ARBA00023049"/>
    </source>
</evidence>
<evidence type="ECO:0000256" key="2">
    <source>
        <dbReference type="ARBA" id="ARBA00022670"/>
    </source>
</evidence>
<keyword evidence="2 8" id="KW-0645">Protease</keyword>
<dbReference type="OrthoDB" id="9803213at2"/>
<dbReference type="PANTHER" id="PTHR30624:SF4">
    <property type="entry name" value="METALLOPROTEASE TLDD"/>
    <property type="match status" value="1"/>
</dbReference>
<reference evidence="8 9" key="1">
    <citation type="submission" date="2018-01" db="EMBL/GenBank/DDBJ databases">
        <title>Halomonas endophytica sp. nov., isolated from storage liquid in the stems of Populus euphratica.</title>
        <authorList>
            <person name="Chen C."/>
        </authorList>
    </citation>
    <scope>NUCLEOTIDE SEQUENCE [LARGE SCALE GENOMIC DNA]</scope>
    <source>
        <strain evidence="8 9">MC28</strain>
    </source>
</reference>
<dbReference type="InterPro" id="IPR051463">
    <property type="entry name" value="Peptidase_U62_metallo"/>
</dbReference>
<dbReference type="InterPro" id="IPR045570">
    <property type="entry name" value="Metalloprtase-TldD/E_cen_dom"/>
</dbReference>
<dbReference type="RefSeq" id="WP_102652106.1">
    <property type="nucleotide sequence ID" value="NZ_PNRF01000010.1"/>
</dbReference>
<dbReference type="Pfam" id="PF19289">
    <property type="entry name" value="PmbA_TldD_3rd"/>
    <property type="match status" value="1"/>
</dbReference>
<dbReference type="Proteomes" id="UP000235803">
    <property type="component" value="Unassembled WGS sequence"/>
</dbReference>
<dbReference type="GO" id="GO:0008237">
    <property type="term" value="F:metallopeptidase activity"/>
    <property type="evidence" value="ECO:0007669"/>
    <property type="project" value="UniProtKB-KW"/>
</dbReference>
<dbReference type="PANTHER" id="PTHR30624">
    <property type="entry name" value="UNCHARACTERIZED PROTEIN TLDD AND PMBA"/>
    <property type="match status" value="1"/>
</dbReference>
<evidence type="ECO:0000259" key="6">
    <source>
        <dbReference type="Pfam" id="PF19289"/>
    </source>
</evidence>
<dbReference type="Pfam" id="PF01523">
    <property type="entry name" value="PmbA_TldD_1st"/>
    <property type="match status" value="1"/>
</dbReference>
<protein>
    <submittedName>
        <fullName evidence="8">Metalloprotease TldD</fullName>
    </submittedName>
</protein>
<gene>
    <name evidence="8" type="ORF">C1H69_03900</name>
</gene>
<feature type="domain" description="Metalloprotease TldD/E N-terminal" evidence="5">
    <location>
        <begin position="42"/>
        <end position="102"/>
    </location>
</feature>
<dbReference type="GO" id="GO:0006508">
    <property type="term" value="P:proteolysis"/>
    <property type="evidence" value="ECO:0007669"/>
    <property type="project" value="UniProtKB-KW"/>
</dbReference>